<feature type="transmembrane region" description="Helical" evidence="2">
    <location>
        <begin position="639"/>
        <end position="657"/>
    </location>
</feature>
<dbReference type="GeneID" id="30968565"/>
<dbReference type="InterPro" id="IPR033121">
    <property type="entry name" value="PEPTIDASE_A1"/>
</dbReference>
<evidence type="ECO:0000313" key="5">
    <source>
        <dbReference type="EMBL" id="ODV60279.1"/>
    </source>
</evidence>
<evidence type="ECO:0000256" key="1">
    <source>
        <dbReference type="ARBA" id="ARBA00007447"/>
    </source>
</evidence>
<dbReference type="STRING" id="1344418.A0A1D2VF94"/>
<feature type="domain" description="Peptidase A1" evidence="4">
    <location>
        <begin position="45"/>
        <end position="465"/>
    </location>
</feature>
<keyword evidence="3" id="KW-0732">Signal</keyword>
<name>A0A1D2VF94_9ASCO</name>
<keyword evidence="5" id="KW-0645">Protease</keyword>
<sequence>MLPNFNRYLSFLLLINIFSSSTAAATTDGSGVIKFQYNGYETGKSFITLSLGTPPQRLNVSLNFDSNIVWVISILNPYCFYSDTQYYFHDNNFTYPSGEILVNHCYNYGIFREHNSSTFQFLNSVDDPILSLNTSFNLNSSDLTVASGLWGKDVLHFSDGTTFSDFKFGLALSVNEAFGSFGISSFNITDQNSNSYNRSNLMDLLVDQNLIQRKVLAEYFRYESSTSFYYQGSLLIGGIDHTRYEGQLTTFPMINRFDQNINPDIEHLDITLSSFSLKFSTDVLNKFANASFSNQFFELAMQQLNITSETTFINSSNETRSEAELCFTDKLYPISFSHDGSRSYFPPDIYDSLLSSISFFDSDLVVKNDNYSDVYDILYNLGCYLSFNFSGLIADIPIYKISVNFDSLRTYNDMNDVEYNKTVNETYLNFNFRKNPNGDFFILGNFFLNYFYAVYDYDYYTISLAPTVNSTKNQFPILDEEWNAYINDYEGYSDADSEIEFDDVNIVSQGEEISRATKAKYYSNSYFQYITSYINITRYPATQIYTYENYTLYSSYTSKLFLASTPVGTYDFYTTTSIGNGPWTTTVTATITGGTDALASFKESIYSLGFTRTFSTASSENDTLQFVRDLSSGSRLSPFNFSILFIFAGSLIFIVLLV</sequence>
<dbReference type="PROSITE" id="PS51767">
    <property type="entry name" value="PEPTIDASE_A1"/>
    <property type="match status" value="1"/>
</dbReference>
<gene>
    <name evidence="5" type="ORF">ASCRUDRAFT_86567</name>
</gene>
<dbReference type="Pfam" id="PF00026">
    <property type="entry name" value="Asp"/>
    <property type="match status" value="2"/>
</dbReference>
<evidence type="ECO:0000256" key="2">
    <source>
        <dbReference type="SAM" id="Phobius"/>
    </source>
</evidence>
<dbReference type="GO" id="GO:0004190">
    <property type="term" value="F:aspartic-type endopeptidase activity"/>
    <property type="evidence" value="ECO:0007669"/>
    <property type="project" value="InterPro"/>
</dbReference>
<dbReference type="EMBL" id="KV454482">
    <property type="protein sequence ID" value="ODV60279.1"/>
    <property type="molecule type" value="Genomic_DNA"/>
</dbReference>
<dbReference type="InterPro" id="IPR001461">
    <property type="entry name" value="Aspartic_peptidase_A1"/>
</dbReference>
<dbReference type="SUPFAM" id="SSF50630">
    <property type="entry name" value="Acid proteases"/>
    <property type="match status" value="1"/>
</dbReference>
<reference evidence="6" key="1">
    <citation type="submission" date="2016-05" db="EMBL/GenBank/DDBJ databases">
        <title>Comparative genomics of biotechnologically important yeasts.</title>
        <authorList>
            <consortium name="DOE Joint Genome Institute"/>
            <person name="Riley R."/>
            <person name="Haridas S."/>
            <person name="Wolfe K.H."/>
            <person name="Lopes M.R."/>
            <person name="Hittinger C.T."/>
            <person name="Goker M."/>
            <person name="Salamov A."/>
            <person name="Wisecaver J."/>
            <person name="Long T.M."/>
            <person name="Aerts A.L."/>
            <person name="Barry K."/>
            <person name="Choi C."/>
            <person name="Clum A."/>
            <person name="Coughlan A.Y."/>
            <person name="Deshpande S."/>
            <person name="Douglass A.P."/>
            <person name="Hanson S.J."/>
            <person name="Klenk H.-P."/>
            <person name="Labutti K."/>
            <person name="Lapidus A."/>
            <person name="Lindquist E."/>
            <person name="Lipzen A."/>
            <person name="Meier-Kolthoff J.P."/>
            <person name="Ohm R.A."/>
            <person name="Otillar R.P."/>
            <person name="Pangilinan J."/>
            <person name="Peng Y."/>
            <person name="Rokas A."/>
            <person name="Rosa C.A."/>
            <person name="Scheuner C."/>
            <person name="Sibirny A.A."/>
            <person name="Slot J.C."/>
            <person name="Stielow J.B."/>
            <person name="Sun H."/>
            <person name="Kurtzman C.P."/>
            <person name="Blackwell M."/>
            <person name="Grigoriev I.V."/>
            <person name="Jeffries T.W."/>
        </authorList>
    </citation>
    <scope>NUCLEOTIDE SEQUENCE [LARGE SCALE GENOMIC DNA]</scope>
    <source>
        <strain evidence="6">DSM 1968</strain>
    </source>
</reference>
<dbReference type="InParanoid" id="A0A1D2VF94"/>
<dbReference type="RefSeq" id="XP_020046586.1">
    <property type="nucleotide sequence ID" value="XM_020194929.1"/>
</dbReference>
<protein>
    <submittedName>
        <fullName evidence="5">Acid protease</fullName>
    </submittedName>
</protein>
<accession>A0A1D2VF94</accession>
<dbReference type="Gene3D" id="2.40.70.10">
    <property type="entry name" value="Acid Proteases"/>
    <property type="match status" value="2"/>
</dbReference>
<dbReference type="OrthoDB" id="771136at2759"/>
<keyword evidence="6" id="KW-1185">Reference proteome</keyword>
<dbReference type="AlphaFoldDB" id="A0A1D2VF94"/>
<evidence type="ECO:0000256" key="3">
    <source>
        <dbReference type="SAM" id="SignalP"/>
    </source>
</evidence>
<feature type="chain" id="PRO_5008910470" evidence="3">
    <location>
        <begin position="25"/>
        <end position="658"/>
    </location>
</feature>
<dbReference type="PRINTS" id="PR00792">
    <property type="entry name" value="PEPSIN"/>
</dbReference>
<comment type="similarity">
    <text evidence="1">Belongs to the peptidase A1 family.</text>
</comment>
<keyword evidence="2" id="KW-0472">Membrane</keyword>
<organism evidence="5 6">
    <name type="scientific">Ascoidea rubescens DSM 1968</name>
    <dbReference type="NCBI Taxonomy" id="1344418"/>
    <lineage>
        <taxon>Eukaryota</taxon>
        <taxon>Fungi</taxon>
        <taxon>Dikarya</taxon>
        <taxon>Ascomycota</taxon>
        <taxon>Saccharomycotina</taxon>
        <taxon>Saccharomycetes</taxon>
        <taxon>Ascoideaceae</taxon>
        <taxon>Ascoidea</taxon>
    </lineage>
</organism>
<keyword evidence="2" id="KW-0812">Transmembrane</keyword>
<dbReference type="PANTHER" id="PTHR47966:SF51">
    <property type="entry name" value="BETA-SITE APP-CLEAVING ENZYME, ISOFORM A-RELATED"/>
    <property type="match status" value="1"/>
</dbReference>
<evidence type="ECO:0000313" key="6">
    <source>
        <dbReference type="Proteomes" id="UP000095038"/>
    </source>
</evidence>
<dbReference type="PANTHER" id="PTHR47966">
    <property type="entry name" value="BETA-SITE APP-CLEAVING ENZYME, ISOFORM A-RELATED"/>
    <property type="match status" value="1"/>
</dbReference>
<evidence type="ECO:0000259" key="4">
    <source>
        <dbReference type="PROSITE" id="PS51767"/>
    </source>
</evidence>
<keyword evidence="2" id="KW-1133">Transmembrane helix</keyword>
<proteinExistence type="inferred from homology"/>
<dbReference type="Proteomes" id="UP000095038">
    <property type="component" value="Unassembled WGS sequence"/>
</dbReference>
<dbReference type="InterPro" id="IPR021109">
    <property type="entry name" value="Peptidase_aspartic_dom_sf"/>
</dbReference>
<feature type="signal peptide" evidence="3">
    <location>
        <begin position="1"/>
        <end position="24"/>
    </location>
</feature>
<keyword evidence="5" id="KW-0378">Hydrolase</keyword>
<dbReference type="GO" id="GO:0006508">
    <property type="term" value="P:proteolysis"/>
    <property type="evidence" value="ECO:0007669"/>
    <property type="project" value="UniProtKB-KW"/>
</dbReference>